<evidence type="ECO:0000313" key="4">
    <source>
        <dbReference type="Proteomes" id="UP000290288"/>
    </source>
</evidence>
<dbReference type="EMBL" id="SDEE01000131">
    <property type="protein sequence ID" value="RXW20828.1"/>
    <property type="molecule type" value="Genomic_DNA"/>
</dbReference>
<protein>
    <recommendedName>
        <fullName evidence="2">Protein CPL1-like domain-containing protein</fullName>
    </recommendedName>
</protein>
<dbReference type="PANTHER" id="PTHR35192:SF2">
    <property type="entry name" value="APPLE DOMAIN-CONTAINING PROTEIN"/>
    <property type="match status" value="1"/>
</dbReference>
<keyword evidence="4" id="KW-1185">Reference proteome</keyword>
<keyword evidence="1" id="KW-0732">Signal</keyword>
<dbReference type="Proteomes" id="UP000290288">
    <property type="component" value="Unassembled WGS sequence"/>
</dbReference>
<organism evidence="3 4">
    <name type="scientific">Candolleomyces aberdarensis</name>
    <dbReference type="NCBI Taxonomy" id="2316362"/>
    <lineage>
        <taxon>Eukaryota</taxon>
        <taxon>Fungi</taxon>
        <taxon>Dikarya</taxon>
        <taxon>Basidiomycota</taxon>
        <taxon>Agaricomycotina</taxon>
        <taxon>Agaricomycetes</taxon>
        <taxon>Agaricomycetidae</taxon>
        <taxon>Agaricales</taxon>
        <taxon>Agaricineae</taxon>
        <taxon>Psathyrellaceae</taxon>
        <taxon>Candolleomyces</taxon>
    </lineage>
</organism>
<feature type="signal peptide" evidence="1">
    <location>
        <begin position="1"/>
        <end position="21"/>
    </location>
</feature>
<dbReference type="STRING" id="2316362.A0A4V1Q447"/>
<dbReference type="PANTHER" id="PTHR35192">
    <property type="entry name" value="PROTEIN, PUTATIVE-RELATED"/>
    <property type="match status" value="1"/>
</dbReference>
<sequence>MKSFFTGALFAVLALSSVAYGEELVARTGGGIGKPPPPKPPPPFACPKYCKFPPHSTPKCELFNPCGFICTDGYTPFPIIAPIKCVCTWPHTECNGKCGIVKACPSKGHPKRDLSAADANCPVGYTACGILGRATGSWECVNTQKDLESCGGCLVSVTNELAKSGGQDCTAIEGVSDVGCVEGSCLVRKCMPGYEVGPDGKTCNAIERKQTSVFSIAEDVLAAEYGLKK</sequence>
<comment type="caution">
    <text evidence="3">The sequence shown here is derived from an EMBL/GenBank/DDBJ whole genome shotgun (WGS) entry which is preliminary data.</text>
</comment>
<proteinExistence type="predicted"/>
<dbReference type="AlphaFoldDB" id="A0A4V1Q447"/>
<reference evidence="3 4" key="1">
    <citation type="submission" date="2019-01" db="EMBL/GenBank/DDBJ databases">
        <title>Draft genome sequence of Psathyrella aberdarensis IHI B618.</title>
        <authorList>
            <person name="Buettner E."/>
            <person name="Kellner H."/>
        </authorList>
    </citation>
    <scope>NUCLEOTIDE SEQUENCE [LARGE SCALE GENOMIC DNA]</scope>
    <source>
        <strain evidence="3 4">IHI B618</strain>
    </source>
</reference>
<dbReference type="InterPro" id="IPR048661">
    <property type="entry name" value="CPL1-like"/>
</dbReference>
<dbReference type="OrthoDB" id="439917at2759"/>
<feature type="domain" description="Protein CPL1-like" evidence="2">
    <location>
        <begin position="138"/>
        <end position="203"/>
    </location>
</feature>
<feature type="chain" id="PRO_5020294971" description="Protein CPL1-like domain-containing protein" evidence="1">
    <location>
        <begin position="22"/>
        <end position="229"/>
    </location>
</feature>
<evidence type="ECO:0000313" key="3">
    <source>
        <dbReference type="EMBL" id="RXW20828.1"/>
    </source>
</evidence>
<evidence type="ECO:0000259" key="2">
    <source>
        <dbReference type="Pfam" id="PF21671"/>
    </source>
</evidence>
<evidence type="ECO:0000256" key="1">
    <source>
        <dbReference type="SAM" id="SignalP"/>
    </source>
</evidence>
<dbReference type="InterPro" id="IPR038955">
    <property type="entry name" value="PriA/CPL1_fungi"/>
</dbReference>
<accession>A0A4V1Q447</accession>
<dbReference type="Pfam" id="PF21671">
    <property type="entry name" value="CPL1-like"/>
    <property type="match status" value="1"/>
</dbReference>
<gene>
    <name evidence="3" type="ORF">EST38_g5017</name>
</gene>
<name>A0A4V1Q447_9AGAR</name>